<evidence type="ECO:0000259" key="1">
    <source>
        <dbReference type="Pfam" id="PF24016"/>
    </source>
</evidence>
<name>A0A0C9WND8_9AGAR</name>
<dbReference type="Proteomes" id="UP000054477">
    <property type="component" value="Unassembled WGS sequence"/>
</dbReference>
<dbReference type="Pfam" id="PF24016">
    <property type="entry name" value="DUF7330"/>
    <property type="match status" value="1"/>
</dbReference>
<sequence length="81" mass="9246">GDIFLNLPRSFHGPLLLKIKDGKIRFSEEVQAQITTFSEDKGIRKCFLGEFVAEEYGEEGWAGDEVTAGTKDRSIYIWFDE</sequence>
<dbReference type="InterPro" id="IPR055754">
    <property type="entry name" value="DUF7330"/>
</dbReference>
<dbReference type="AlphaFoldDB" id="A0A0C9WND8"/>
<accession>A0A0C9WND8</accession>
<keyword evidence="3" id="KW-1185">Reference proteome</keyword>
<dbReference type="EMBL" id="KN838957">
    <property type="protein sequence ID" value="KIJ91880.1"/>
    <property type="molecule type" value="Genomic_DNA"/>
</dbReference>
<feature type="non-terminal residue" evidence="2">
    <location>
        <position position="81"/>
    </location>
</feature>
<evidence type="ECO:0000313" key="2">
    <source>
        <dbReference type="EMBL" id="KIJ91880.1"/>
    </source>
</evidence>
<protein>
    <recommendedName>
        <fullName evidence="1">DUF7330 domain-containing protein</fullName>
    </recommendedName>
</protein>
<reference evidence="2 3" key="1">
    <citation type="submission" date="2014-04" db="EMBL/GenBank/DDBJ databases">
        <authorList>
            <consortium name="DOE Joint Genome Institute"/>
            <person name="Kuo A."/>
            <person name="Kohler A."/>
            <person name="Nagy L.G."/>
            <person name="Floudas D."/>
            <person name="Copeland A."/>
            <person name="Barry K.W."/>
            <person name="Cichocki N."/>
            <person name="Veneault-Fourrey C."/>
            <person name="LaButti K."/>
            <person name="Lindquist E.A."/>
            <person name="Lipzen A."/>
            <person name="Lundell T."/>
            <person name="Morin E."/>
            <person name="Murat C."/>
            <person name="Sun H."/>
            <person name="Tunlid A."/>
            <person name="Henrissat B."/>
            <person name="Grigoriev I.V."/>
            <person name="Hibbett D.S."/>
            <person name="Martin F."/>
            <person name="Nordberg H.P."/>
            <person name="Cantor M.N."/>
            <person name="Hua S.X."/>
        </authorList>
    </citation>
    <scope>NUCLEOTIDE SEQUENCE [LARGE SCALE GENOMIC DNA]</scope>
    <source>
        <strain evidence="2 3">LaAM-08-1</strain>
    </source>
</reference>
<dbReference type="OrthoDB" id="2593559at2759"/>
<feature type="non-terminal residue" evidence="2">
    <location>
        <position position="1"/>
    </location>
</feature>
<proteinExistence type="predicted"/>
<dbReference type="HOGENOM" id="CLU_2580291_0_0_1"/>
<reference evidence="3" key="2">
    <citation type="submission" date="2015-01" db="EMBL/GenBank/DDBJ databases">
        <title>Evolutionary Origins and Diversification of the Mycorrhizal Mutualists.</title>
        <authorList>
            <consortium name="DOE Joint Genome Institute"/>
            <consortium name="Mycorrhizal Genomics Consortium"/>
            <person name="Kohler A."/>
            <person name="Kuo A."/>
            <person name="Nagy L.G."/>
            <person name="Floudas D."/>
            <person name="Copeland A."/>
            <person name="Barry K.W."/>
            <person name="Cichocki N."/>
            <person name="Veneault-Fourrey C."/>
            <person name="LaButti K."/>
            <person name="Lindquist E.A."/>
            <person name="Lipzen A."/>
            <person name="Lundell T."/>
            <person name="Morin E."/>
            <person name="Murat C."/>
            <person name="Riley R."/>
            <person name="Ohm R."/>
            <person name="Sun H."/>
            <person name="Tunlid A."/>
            <person name="Henrissat B."/>
            <person name="Grigoriev I.V."/>
            <person name="Hibbett D.S."/>
            <person name="Martin F."/>
        </authorList>
    </citation>
    <scope>NUCLEOTIDE SEQUENCE [LARGE SCALE GENOMIC DNA]</scope>
    <source>
        <strain evidence="3">LaAM-08-1</strain>
    </source>
</reference>
<gene>
    <name evidence="2" type="ORF">K443DRAFT_57717</name>
</gene>
<feature type="domain" description="DUF7330" evidence="1">
    <location>
        <begin position="1"/>
        <end position="80"/>
    </location>
</feature>
<evidence type="ECO:0000313" key="3">
    <source>
        <dbReference type="Proteomes" id="UP000054477"/>
    </source>
</evidence>
<organism evidence="2 3">
    <name type="scientific">Laccaria amethystina LaAM-08-1</name>
    <dbReference type="NCBI Taxonomy" id="1095629"/>
    <lineage>
        <taxon>Eukaryota</taxon>
        <taxon>Fungi</taxon>
        <taxon>Dikarya</taxon>
        <taxon>Basidiomycota</taxon>
        <taxon>Agaricomycotina</taxon>
        <taxon>Agaricomycetes</taxon>
        <taxon>Agaricomycetidae</taxon>
        <taxon>Agaricales</taxon>
        <taxon>Agaricineae</taxon>
        <taxon>Hydnangiaceae</taxon>
        <taxon>Laccaria</taxon>
    </lineage>
</organism>